<keyword evidence="3" id="KW-1185">Reference proteome</keyword>
<reference evidence="2" key="1">
    <citation type="journal article" date="2021" name="Nat. Commun.">
        <title>Genetic determinants of endophytism in the Arabidopsis root mycobiome.</title>
        <authorList>
            <person name="Mesny F."/>
            <person name="Miyauchi S."/>
            <person name="Thiergart T."/>
            <person name="Pickel B."/>
            <person name="Atanasova L."/>
            <person name="Karlsson M."/>
            <person name="Huettel B."/>
            <person name="Barry K.W."/>
            <person name="Haridas S."/>
            <person name="Chen C."/>
            <person name="Bauer D."/>
            <person name="Andreopoulos W."/>
            <person name="Pangilinan J."/>
            <person name="LaButti K."/>
            <person name="Riley R."/>
            <person name="Lipzen A."/>
            <person name="Clum A."/>
            <person name="Drula E."/>
            <person name="Henrissat B."/>
            <person name="Kohler A."/>
            <person name="Grigoriev I.V."/>
            <person name="Martin F.M."/>
            <person name="Hacquard S."/>
        </authorList>
    </citation>
    <scope>NUCLEOTIDE SEQUENCE</scope>
    <source>
        <strain evidence="2">MPI-SDFR-AT-0120</strain>
    </source>
</reference>
<feature type="region of interest" description="Disordered" evidence="1">
    <location>
        <begin position="139"/>
        <end position="182"/>
    </location>
</feature>
<evidence type="ECO:0000313" key="3">
    <source>
        <dbReference type="Proteomes" id="UP000813461"/>
    </source>
</evidence>
<feature type="compositionally biased region" description="Polar residues" evidence="1">
    <location>
        <begin position="68"/>
        <end position="84"/>
    </location>
</feature>
<dbReference type="AlphaFoldDB" id="A0A8K0VTN2"/>
<protein>
    <submittedName>
        <fullName evidence="2">Uncharacterized protein</fullName>
    </submittedName>
</protein>
<dbReference type="EMBL" id="JAGMVJ010000019">
    <property type="protein sequence ID" value="KAH7076065.1"/>
    <property type="molecule type" value="Genomic_DNA"/>
</dbReference>
<sequence length="204" mass="22598">MSSDYGSDIHSDDLVSIDHMPAEFAARHEPLATPREPLRQRDVNILATPPPSSQVKHIHTSSERSSKTRVGTSGPRSPQASNRPVCQHASSREDPASFTLKLGKHAGKRLDQVPADYLNWLKSSNFYDENPEMHRAFAYFDSNKSKAGRGASKKRKRTTGGPSTSNAGSRKKQRSTLPKEMPDWFGEFLHGLRSARGDDSATQQ</sequence>
<name>A0A8K0VTN2_9PLEO</name>
<comment type="caution">
    <text evidence="2">The sequence shown here is derived from an EMBL/GenBank/DDBJ whole genome shotgun (WGS) entry which is preliminary data.</text>
</comment>
<dbReference type="Proteomes" id="UP000813461">
    <property type="component" value="Unassembled WGS sequence"/>
</dbReference>
<gene>
    <name evidence="2" type="ORF">FB567DRAFT_535380</name>
</gene>
<evidence type="ECO:0000313" key="2">
    <source>
        <dbReference type="EMBL" id="KAH7076065.1"/>
    </source>
</evidence>
<feature type="region of interest" description="Disordered" evidence="1">
    <location>
        <begin position="25"/>
        <end position="100"/>
    </location>
</feature>
<dbReference type="OrthoDB" id="5427130at2759"/>
<accession>A0A8K0VTN2</accession>
<proteinExistence type="predicted"/>
<evidence type="ECO:0000256" key="1">
    <source>
        <dbReference type="SAM" id="MobiDB-lite"/>
    </source>
</evidence>
<organism evidence="2 3">
    <name type="scientific">Paraphoma chrysanthemicola</name>
    <dbReference type="NCBI Taxonomy" id="798071"/>
    <lineage>
        <taxon>Eukaryota</taxon>
        <taxon>Fungi</taxon>
        <taxon>Dikarya</taxon>
        <taxon>Ascomycota</taxon>
        <taxon>Pezizomycotina</taxon>
        <taxon>Dothideomycetes</taxon>
        <taxon>Pleosporomycetidae</taxon>
        <taxon>Pleosporales</taxon>
        <taxon>Pleosporineae</taxon>
        <taxon>Phaeosphaeriaceae</taxon>
        <taxon>Paraphoma</taxon>
    </lineage>
</organism>
<feature type="compositionally biased region" description="Basic and acidic residues" evidence="1">
    <location>
        <begin position="25"/>
        <end position="42"/>
    </location>
</feature>